<dbReference type="EMBL" id="KZ559138">
    <property type="protein sequence ID" value="PLB38019.1"/>
    <property type="molecule type" value="Genomic_DNA"/>
</dbReference>
<protein>
    <recommendedName>
        <fullName evidence="4">Secreted protein</fullName>
    </recommendedName>
</protein>
<proteinExistence type="predicted"/>
<evidence type="ECO:0000313" key="3">
    <source>
        <dbReference type="Proteomes" id="UP000234585"/>
    </source>
</evidence>
<keyword evidence="3" id="KW-1185">Reference proteome</keyword>
<name>A0A2I2FBK8_ASPCN</name>
<keyword evidence="1" id="KW-0732">Signal</keyword>
<dbReference type="RefSeq" id="XP_024672031.1">
    <property type="nucleotide sequence ID" value="XM_024812617.1"/>
</dbReference>
<gene>
    <name evidence="2" type="ORF">BDW47DRAFT_105665</name>
</gene>
<dbReference type="GeneID" id="36519777"/>
<evidence type="ECO:0008006" key="4">
    <source>
        <dbReference type="Google" id="ProtNLM"/>
    </source>
</evidence>
<reference evidence="2 3" key="1">
    <citation type="submission" date="2017-12" db="EMBL/GenBank/DDBJ databases">
        <authorList>
            <consortium name="DOE Joint Genome Institute"/>
            <person name="Haridas S."/>
            <person name="Kjaerbolling I."/>
            <person name="Vesth T.C."/>
            <person name="Frisvad J.C."/>
            <person name="Nybo J.L."/>
            <person name="Theobald S."/>
            <person name="Kuo A."/>
            <person name="Bowyer P."/>
            <person name="Matsuda Y."/>
            <person name="Mondo S."/>
            <person name="Lyhne E.K."/>
            <person name="Kogle M.E."/>
            <person name="Clum A."/>
            <person name="Lipzen A."/>
            <person name="Salamov A."/>
            <person name="Ngan C.Y."/>
            <person name="Daum C."/>
            <person name="Chiniquy J."/>
            <person name="Barry K."/>
            <person name="LaButti K."/>
            <person name="Simmons B.A."/>
            <person name="Magnuson J.K."/>
            <person name="Mortensen U.H."/>
            <person name="Larsen T.O."/>
            <person name="Grigoriev I.V."/>
            <person name="Baker S.E."/>
            <person name="Andersen M.R."/>
            <person name="Nordberg H.P."/>
            <person name="Cantor M.N."/>
            <person name="Hua S.X."/>
        </authorList>
    </citation>
    <scope>NUCLEOTIDE SEQUENCE [LARGE SCALE GENOMIC DNA]</scope>
    <source>
        <strain evidence="2 3">CBS 102.13</strain>
    </source>
</reference>
<evidence type="ECO:0000313" key="2">
    <source>
        <dbReference type="EMBL" id="PLB38019.1"/>
    </source>
</evidence>
<evidence type="ECO:0000256" key="1">
    <source>
        <dbReference type="SAM" id="SignalP"/>
    </source>
</evidence>
<accession>A0A2I2FBK8</accession>
<organism evidence="2 3">
    <name type="scientific">Aspergillus candidus</name>
    <dbReference type="NCBI Taxonomy" id="41067"/>
    <lineage>
        <taxon>Eukaryota</taxon>
        <taxon>Fungi</taxon>
        <taxon>Dikarya</taxon>
        <taxon>Ascomycota</taxon>
        <taxon>Pezizomycotina</taxon>
        <taxon>Eurotiomycetes</taxon>
        <taxon>Eurotiomycetidae</taxon>
        <taxon>Eurotiales</taxon>
        <taxon>Aspergillaceae</taxon>
        <taxon>Aspergillus</taxon>
        <taxon>Aspergillus subgen. Circumdati</taxon>
    </lineage>
</organism>
<feature type="signal peptide" evidence="1">
    <location>
        <begin position="1"/>
        <end position="27"/>
    </location>
</feature>
<dbReference type="Proteomes" id="UP000234585">
    <property type="component" value="Unassembled WGS sequence"/>
</dbReference>
<sequence>MFSFLPHVLFHFLFSFFFFFFPFSSPAFRPDSLLVHWIAGRLWGRFFPRVIGSFREACGDHGTDGVIGWI</sequence>
<feature type="chain" id="PRO_5014158787" description="Secreted protein" evidence="1">
    <location>
        <begin position="28"/>
        <end position="70"/>
    </location>
</feature>
<dbReference type="AlphaFoldDB" id="A0A2I2FBK8"/>